<evidence type="ECO:0000256" key="1">
    <source>
        <dbReference type="SAM" id="SignalP"/>
    </source>
</evidence>
<feature type="signal peptide" evidence="1">
    <location>
        <begin position="1"/>
        <end position="17"/>
    </location>
</feature>
<organism evidence="2 3">
    <name type="scientific">Mycena alexandri</name>
    <dbReference type="NCBI Taxonomy" id="1745969"/>
    <lineage>
        <taxon>Eukaryota</taxon>
        <taxon>Fungi</taxon>
        <taxon>Dikarya</taxon>
        <taxon>Basidiomycota</taxon>
        <taxon>Agaricomycotina</taxon>
        <taxon>Agaricomycetes</taxon>
        <taxon>Agaricomycetidae</taxon>
        <taxon>Agaricales</taxon>
        <taxon>Marasmiineae</taxon>
        <taxon>Mycenaceae</taxon>
        <taxon>Mycena</taxon>
    </lineage>
</organism>
<comment type="caution">
    <text evidence="2">The sequence shown here is derived from an EMBL/GenBank/DDBJ whole genome shotgun (WGS) entry which is preliminary data.</text>
</comment>
<name>A0AAD6S2P8_9AGAR</name>
<accession>A0AAD6S2P8</accession>
<protein>
    <submittedName>
        <fullName evidence="2">Uncharacterized protein</fullName>
    </submittedName>
</protein>
<dbReference type="Proteomes" id="UP001218188">
    <property type="component" value="Unassembled WGS sequence"/>
</dbReference>
<proteinExistence type="predicted"/>
<reference evidence="2" key="1">
    <citation type="submission" date="2023-03" db="EMBL/GenBank/DDBJ databases">
        <title>Massive genome expansion in bonnet fungi (Mycena s.s.) driven by repeated elements and novel gene families across ecological guilds.</title>
        <authorList>
            <consortium name="Lawrence Berkeley National Laboratory"/>
            <person name="Harder C.B."/>
            <person name="Miyauchi S."/>
            <person name="Viragh M."/>
            <person name="Kuo A."/>
            <person name="Thoen E."/>
            <person name="Andreopoulos B."/>
            <person name="Lu D."/>
            <person name="Skrede I."/>
            <person name="Drula E."/>
            <person name="Henrissat B."/>
            <person name="Morin E."/>
            <person name="Kohler A."/>
            <person name="Barry K."/>
            <person name="LaButti K."/>
            <person name="Morin E."/>
            <person name="Salamov A."/>
            <person name="Lipzen A."/>
            <person name="Mereny Z."/>
            <person name="Hegedus B."/>
            <person name="Baldrian P."/>
            <person name="Stursova M."/>
            <person name="Weitz H."/>
            <person name="Taylor A."/>
            <person name="Grigoriev I.V."/>
            <person name="Nagy L.G."/>
            <person name="Martin F."/>
            <person name="Kauserud H."/>
        </authorList>
    </citation>
    <scope>NUCLEOTIDE SEQUENCE</scope>
    <source>
        <strain evidence="2">CBHHK200</strain>
    </source>
</reference>
<keyword evidence="3" id="KW-1185">Reference proteome</keyword>
<feature type="chain" id="PRO_5042022440" evidence="1">
    <location>
        <begin position="18"/>
        <end position="615"/>
    </location>
</feature>
<keyword evidence="1" id="KW-0732">Signal</keyword>
<dbReference type="AlphaFoldDB" id="A0AAD6S2P8"/>
<evidence type="ECO:0000313" key="3">
    <source>
        <dbReference type="Proteomes" id="UP001218188"/>
    </source>
</evidence>
<sequence>MKAHVLQLLLLSTAAFADSPVVDQTDEKETPAPCKVRAWVRAEDLSPDHVSRGELRLVCPNNLRVGAGELRIKASRAECANQVASVALRLQFDEFGEVKYLKKGAVLPEVQASNQTAPAAYADWTGSDVVLDYQTHDDAMSDAELWTVRAEERRGWTTEATLLDGTPDLSQPIVTPFTVAVPAVNYPPVVTQHRQSTNGAISHHSHSDLGYRYIALVTFVDGRTVDVLAGHTTFKPSLQMSAHQAPLSRNVELAPSACKDDLPSLKKRAELLENCLPEAERSVFVAELTLHDGNVVQQGGTLKGRVTVRSIKEGSTTMSRLFVSLRSRPRDHWALAQAAASDDAKFFNATFGCRGRSLDSVLDAESQRFAPIFQERDDNWQSHSLGLFKQASAGQEISPGQSAFDFDFDFETLFSIGLTTSYPLDIVKCIEQNPTDVPEDEVSLDSAAKTEEGLWDQHTAVGQALQDRSLWDRTLDLRATVPITVVSGGPAHPVAHYLAPGASAPVLRSGTQAEKLDSFPVAQPVFDVEAIANTSARLMQSGSTNPILRRQQSMNISSRRSRRDYPNPTKDYRGGSFAGVLWKKKVVAEERGLWPLPIEIVNGGDTQQQPFVVQV</sequence>
<gene>
    <name evidence="2" type="ORF">C8F04DRAFT_327731</name>
</gene>
<dbReference type="EMBL" id="JARJCM010000283">
    <property type="protein sequence ID" value="KAJ7019800.1"/>
    <property type="molecule type" value="Genomic_DNA"/>
</dbReference>
<evidence type="ECO:0000313" key="2">
    <source>
        <dbReference type="EMBL" id="KAJ7019800.1"/>
    </source>
</evidence>